<evidence type="ECO:0000313" key="2">
    <source>
        <dbReference type="EnsemblMetazoa" id="GPAI029696-PA"/>
    </source>
</evidence>
<reference evidence="3" key="1">
    <citation type="submission" date="2014-03" db="EMBL/GenBank/DDBJ databases">
        <authorList>
            <person name="Aksoy S."/>
            <person name="Warren W."/>
            <person name="Wilson R.K."/>
        </authorList>
    </citation>
    <scope>NUCLEOTIDE SEQUENCE [LARGE SCALE GENOMIC DNA]</scope>
    <source>
        <strain evidence="3">IAEA</strain>
    </source>
</reference>
<protein>
    <submittedName>
        <fullName evidence="2">Uncharacterized protein</fullName>
    </submittedName>
</protein>
<sequence length="152" mass="17591">MKSESPTGFELRAVWILPKNRGYIDEVNVTYMAYCQREQFLDSCLINSQNAMQTKVVTHKSPLIWTASAGISTNISYVTADLCQTQRIINSTTTLTVKWQNSYIAVQQPRNCKFSRQSFCKRLYISMHVVYWLVGWLVSAFETPFENLIQFL</sequence>
<keyword evidence="3" id="KW-1185">Reference proteome</keyword>
<name>A0A1A9ZZF7_GLOPL</name>
<evidence type="ECO:0000313" key="3">
    <source>
        <dbReference type="Proteomes" id="UP000092445"/>
    </source>
</evidence>
<keyword evidence="1" id="KW-1133">Transmembrane helix</keyword>
<proteinExistence type="predicted"/>
<organism evidence="2 3">
    <name type="scientific">Glossina pallidipes</name>
    <name type="common">Tsetse fly</name>
    <dbReference type="NCBI Taxonomy" id="7398"/>
    <lineage>
        <taxon>Eukaryota</taxon>
        <taxon>Metazoa</taxon>
        <taxon>Ecdysozoa</taxon>
        <taxon>Arthropoda</taxon>
        <taxon>Hexapoda</taxon>
        <taxon>Insecta</taxon>
        <taxon>Pterygota</taxon>
        <taxon>Neoptera</taxon>
        <taxon>Endopterygota</taxon>
        <taxon>Diptera</taxon>
        <taxon>Brachycera</taxon>
        <taxon>Muscomorpha</taxon>
        <taxon>Hippoboscoidea</taxon>
        <taxon>Glossinidae</taxon>
        <taxon>Glossina</taxon>
    </lineage>
</organism>
<dbReference type="Proteomes" id="UP000092445">
    <property type="component" value="Unassembled WGS sequence"/>
</dbReference>
<dbReference type="VEuPathDB" id="VectorBase:GPAI029696"/>
<evidence type="ECO:0000256" key="1">
    <source>
        <dbReference type="SAM" id="Phobius"/>
    </source>
</evidence>
<accession>A0A1A9ZZF7</accession>
<keyword evidence="1" id="KW-0472">Membrane</keyword>
<dbReference type="EnsemblMetazoa" id="GPAI029696-RA">
    <property type="protein sequence ID" value="GPAI029696-PA"/>
    <property type="gene ID" value="GPAI029696"/>
</dbReference>
<feature type="transmembrane region" description="Helical" evidence="1">
    <location>
        <begin position="123"/>
        <end position="141"/>
    </location>
</feature>
<keyword evidence="1" id="KW-0812">Transmembrane</keyword>
<reference evidence="2" key="2">
    <citation type="submission" date="2020-05" db="UniProtKB">
        <authorList>
            <consortium name="EnsemblMetazoa"/>
        </authorList>
    </citation>
    <scope>IDENTIFICATION</scope>
    <source>
        <strain evidence="2">IAEA</strain>
    </source>
</reference>
<dbReference type="AlphaFoldDB" id="A0A1A9ZZF7"/>